<dbReference type="GO" id="GO:0006508">
    <property type="term" value="P:proteolysis"/>
    <property type="evidence" value="ECO:0007669"/>
    <property type="project" value="UniProtKB-KW"/>
</dbReference>
<keyword evidence="9" id="KW-0325">Glycoprotein</keyword>
<evidence type="ECO:0000256" key="7">
    <source>
        <dbReference type="ARBA" id="ARBA00022801"/>
    </source>
</evidence>
<evidence type="ECO:0000256" key="3">
    <source>
        <dbReference type="ARBA" id="ARBA00022525"/>
    </source>
</evidence>
<dbReference type="GO" id="GO:0005576">
    <property type="term" value="C:extracellular region"/>
    <property type="evidence" value="ECO:0007669"/>
    <property type="project" value="UniProtKB-SubCell"/>
</dbReference>
<dbReference type="PRINTS" id="PR00724">
    <property type="entry name" value="CRBOXYPTASEC"/>
</dbReference>
<evidence type="ECO:0000256" key="10">
    <source>
        <dbReference type="RuleBase" id="RU361156"/>
    </source>
</evidence>
<dbReference type="PROSITE" id="PS00560">
    <property type="entry name" value="CARBOXYPEPT_SER_HIS"/>
    <property type="match status" value="1"/>
</dbReference>
<dbReference type="AlphaFoldDB" id="A0A5B7BUI9"/>
<dbReference type="FunFam" id="3.40.50.11320:FF:000001">
    <property type="entry name" value="Carboxypeptidase"/>
    <property type="match status" value="1"/>
</dbReference>
<dbReference type="EC" id="3.4.16.-" evidence="10"/>
<evidence type="ECO:0000256" key="2">
    <source>
        <dbReference type="ARBA" id="ARBA00009431"/>
    </source>
</evidence>
<keyword evidence="8" id="KW-1015">Disulfide bond</keyword>
<dbReference type="InterPro" id="IPR033124">
    <property type="entry name" value="Ser_caboxypep_his_AS"/>
</dbReference>
<comment type="similarity">
    <text evidence="2 10">Belongs to the peptidase S10 family.</text>
</comment>
<dbReference type="FunFam" id="3.40.50.12670:FF:000002">
    <property type="entry name" value="Carboxypeptidase"/>
    <property type="match status" value="1"/>
</dbReference>
<sequence>MKVAFLLSLFLSLVAFVKCYGGIGFDPLGKLLEAQGLKGSYVGDTVATEYYSPVYVGPQDGLKEANKILNLPGQPNGVNFDHYSGYVTVDPNAGRALFYYFVESQNSSTNPLVLWLNGGPGCSSFGNGAMMELGPFRVNSDGKTLSLNNYAWNNAANILFLESPAGVGFSYSNTTSDYDLSGDKRTAADSYTFLINWLERFPEYKNRDFFITGESYAGHYVPQLAQLILQNNKITNQTVINLKGIAIGNAYIDYETEYTGMYDFFWTHALISDEIHEGIVSNCNFTSDATVSETCGAYLHQAGAARGKIFIYDIYAPLCSSSSNAPSISAFDPCSDNYIYSYLNTPEVQKSLHVNVTGDLPGSWDSCNYGILVGWKDMPLTVLPTIEELMASGISVWIYSGDTDGRVPVTSSRYAIDKLKTSVKTPWYPWYNQGEVGGYAVEYQNLTFVTIRGAGHFVPSYQPTRALAFFSSFLEGKLPPSN</sequence>
<keyword evidence="3" id="KW-0964">Secreted</keyword>
<dbReference type="EMBL" id="GHES01041856">
    <property type="protein sequence ID" value="MPA72415.1"/>
    <property type="molecule type" value="Transcribed_RNA"/>
</dbReference>
<accession>A0A5B7BUI9</accession>
<dbReference type="GO" id="GO:0004185">
    <property type="term" value="F:serine-type carboxypeptidase activity"/>
    <property type="evidence" value="ECO:0007669"/>
    <property type="project" value="UniProtKB-UniRule"/>
</dbReference>
<keyword evidence="7 10" id="KW-0378">Hydrolase</keyword>
<evidence type="ECO:0000313" key="11">
    <source>
        <dbReference type="EMBL" id="MPA72415.1"/>
    </source>
</evidence>
<evidence type="ECO:0000256" key="1">
    <source>
        <dbReference type="ARBA" id="ARBA00004613"/>
    </source>
</evidence>
<evidence type="ECO:0000256" key="9">
    <source>
        <dbReference type="ARBA" id="ARBA00023180"/>
    </source>
</evidence>
<evidence type="ECO:0000256" key="4">
    <source>
        <dbReference type="ARBA" id="ARBA00022645"/>
    </source>
</evidence>
<dbReference type="Gene3D" id="6.10.250.940">
    <property type="match status" value="1"/>
</dbReference>
<protein>
    <recommendedName>
        <fullName evidence="10">Carboxypeptidase</fullName>
        <ecNumber evidence="10">3.4.16.-</ecNumber>
    </recommendedName>
</protein>
<evidence type="ECO:0000256" key="8">
    <source>
        <dbReference type="ARBA" id="ARBA00023157"/>
    </source>
</evidence>
<dbReference type="PANTHER" id="PTHR11802">
    <property type="entry name" value="SERINE PROTEASE FAMILY S10 SERINE CARBOXYPEPTIDASE"/>
    <property type="match status" value="1"/>
</dbReference>
<dbReference type="InterPro" id="IPR018202">
    <property type="entry name" value="Ser_caboxypep_ser_AS"/>
</dbReference>
<feature type="signal peptide" evidence="10">
    <location>
        <begin position="1"/>
        <end position="19"/>
    </location>
</feature>
<feature type="chain" id="PRO_5023160327" description="Carboxypeptidase" evidence="10">
    <location>
        <begin position="20"/>
        <end position="482"/>
    </location>
</feature>
<evidence type="ECO:0000256" key="6">
    <source>
        <dbReference type="ARBA" id="ARBA00022729"/>
    </source>
</evidence>
<dbReference type="Gene3D" id="3.40.50.11320">
    <property type="match status" value="1"/>
</dbReference>
<dbReference type="InterPro" id="IPR029058">
    <property type="entry name" value="AB_hydrolase_fold"/>
</dbReference>
<dbReference type="Gene3D" id="3.40.50.1820">
    <property type="entry name" value="alpha/beta hydrolase"/>
    <property type="match status" value="1"/>
</dbReference>
<gene>
    <name evidence="11" type="ORF">Din_041856</name>
</gene>
<dbReference type="InterPro" id="IPR001563">
    <property type="entry name" value="Peptidase_S10"/>
</dbReference>
<keyword evidence="5 10" id="KW-0645">Protease</keyword>
<dbReference type="GO" id="GO:0005773">
    <property type="term" value="C:vacuole"/>
    <property type="evidence" value="ECO:0007669"/>
    <property type="project" value="TreeGrafter"/>
</dbReference>
<name>A0A5B7BUI9_DAVIN</name>
<reference evidence="11" key="1">
    <citation type="submission" date="2019-08" db="EMBL/GenBank/DDBJ databases">
        <title>Reference gene set and small RNA set construction with multiple tissues from Davidia involucrata Baill.</title>
        <authorList>
            <person name="Yang H."/>
            <person name="Zhou C."/>
            <person name="Li G."/>
            <person name="Wang J."/>
            <person name="Gao P."/>
            <person name="Wang M."/>
            <person name="Wang R."/>
            <person name="Zhao Y."/>
        </authorList>
    </citation>
    <scope>NUCLEOTIDE SEQUENCE</scope>
    <source>
        <tissue evidence="11">Mixed with DoveR01_LX</tissue>
    </source>
</reference>
<keyword evidence="6 10" id="KW-0732">Signal</keyword>
<evidence type="ECO:0000256" key="5">
    <source>
        <dbReference type="ARBA" id="ARBA00022670"/>
    </source>
</evidence>
<comment type="subcellular location">
    <subcellularLocation>
        <location evidence="1">Secreted</location>
    </subcellularLocation>
</comment>
<dbReference type="PANTHER" id="PTHR11802:SF460">
    <property type="entry name" value="CARBOXYPEPTIDASE"/>
    <property type="match status" value="1"/>
</dbReference>
<keyword evidence="4 10" id="KW-0121">Carboxypeptidase</keyword>
<dbReference type="Pfam" id="PF00450">
    <property type="entry name" value="Peptidase_S10"/>
    <property type="match status" value="1"/>
</dbReference>
<dbReference type="SUPFAM" id="SSF53474">
    <property type="entry name" value="alpha/beta-Hydrolases"/>
    <property type="match status" value="1"/>
</dbReference>
<organism evidence="11">
    <name type="scientific">Davidia involucrata</name>
    <name type="common">Dove tree</name>
    <dbReference type="NCBI Taxonomy" id="16924"/>
    <lineage>
        <taxon>Eukaryota</taxon>
        <taxon>Viridiplantae</taxon>
        <taxon>Streptophyta</taxon>
        <taxon>Embryophyta</taxon>
        <taxon>Tracheophyta</taxon>
        <taxon>Spermatophyta</taxon>
        <taxon>Magnoliopsida</taxon>
        <taxon>eudicotyledons</taxon>
        <taxon>Gunneridae</taxon>
        <taxon>Pentapetalae</taxon>
        <taxon>asterids</taxon>
        <taxon>Cornales</taxon>
        <taxon>Nyssaceae</taxon>
        <taxon>Davidia</taxon>
    </lineage>
</organism>
<dbReference type="FunFam" id="3.40.50.1820:FF:000573">
    <property type="entry name" value="Carboxypeptidase"/>
    <property type="match status" value="1"/>
</dbReference>
<proteinExistence type="inferred from homology"/>
<dbReference type="PROSITE" id="PS00131">
    <property type="entry name" value="CARBOXYPEPT_SER_SER"/>
    <property type="match status" value="1"/>
</dbReference>